<reference evidence="13 14" key="1">
    <citation type="submission" date="2013-08" db="EMBL/GenBank/DDBJ databases">
        <authorList>
            <person name="Stouthamer R."/>
            <person name="Nunney L."/>
        </authorList>
    </citation>
    <scope>NUCLEOTIDE SEQUENCE [LARGE SCALE GENOMIC DNA]</scope>
    <source>
        <strain evidence="14">ann-1</strain>
    </source>
</reference>
<dbReference type="GO" id="GO:0005524">
    <property type="term" value="F:ATP binding"/>
    <property type="evidence" value="ECO:0007669"/>
    <property type="project" value="UniProtKB-UniRule"/>
</dbReference>
<dbReference type="PATRIC" id="fig|155920.8.peg.1424"/>
<dbReference type="UniPathway" id="UPA00618">
    <property type="reaction ID" value="UER00672"/>
</dbReference>
<dbReference type="HOGENOM" id="CLU_009281_2_3_6"/>
<comment type="catalytic activity">
    <reaction evidence="8 9">
        <text>glycerol + ATP = sn-glycerol 3-phosphate + ADP + H(+)</text>
        <dbReference type="Rhea" id="RHEA:21644"/>
        <dbReference type="ChEBI" id="CHEBI:15378"/>
        <dbReference type="ChEBI" id="CHEBI:17754"/>
        <dbReference type="ChEBI" id="CHEBI:30616"/>
        <dbReference type="ChEBI" id="CHEBI:57597"/>
        <dbReference type="ChEBI" id="CHEBI:456216"/>
        <dbReference type="EC" id="2.7.1.30"/>
    </reaction>
</comment>
<dbReference type="Proteomes" id="UP000027215">
    <property type="component" value="Chromosome"/>
</dbReference>
<feature type="binding site" evidence="9">
    <location>
        <position position="152"/>
    </location>
    <ligand>
        <name>glycerol</name>
        <dbReference type="ChEBI" id="CHEBI:17754"/>
    </ligand>
</feature>
<feature type="binding site" evidence="9">
    <location>
        <position position="428"/>
    </location>
    <ligand>
        <name>ATP</name>
        <dbReference type="ChEBI" id="CHEBI:30616"/>
    </ligand>
</feature>
<feature type="domain" description="Carbohydrate kinase FGGY C-terminal" evidence="12">
    <location>
        <begin position="279"/>
        <end position="467"/>
    </location>
</feature>
<evidence type="ECO:0000313" key="13">
    <source>
        <dbReference type="EMBL" id="AIC09927.1"/>
    </source>
</evidence>
<feature type="binding site" evidence="9">
    <location>
        <position position="100"/>
    </location>
    <ligand>
        <name>glycerol</name>
        <dbReference type="ChEBI" id="CHEBI:17754"/>
    </ligand>
</feature>
<keyword evidence="6 9" id="KW-0319">Glycerol metabolism</keyword>
<dbReference type="EC" id="2.7.1.30" evidence="9"/>
<feature type="binding site" evidence="9">
    <location>
        <position position="152"/>
    </location>
    <ligand>
        <name>sn-glycerol 3-phosphate</name>
        <dbReference type="ChEBI" id="CHEBI:57597"/>
    </ligand>
</feature>
<feature type="binding site" evidence="9">
    <location>
        <position position="262"/>
    </location>
    <ligand>
        <name>sn-glycerol 3-phosphate</name>
        <dbReference type="ChEBI" id="CHEBI:57597"/>
    </ligand>
</feature>
<feature type="binding site" evidence="9">
    <location>
        <position position="34"/>
    </location>
    <ligand>
        <name>ADP</name>
        <dbReference type="ChEBI" id="CHEBI:456216"/>
    </ligand>
</feature>
<keyword evidence="3 9" id="KW-0808">Transferase</keyword>
<evidence type="ECO:0000256" key="2">
    <source>
        <dbReference type="ARBA" id="ARBA00009156"/>
    </source>
</evidence>
<comment type="similarity">
    <text evidence="2 9 10">Belongs to the FGGY kinase family.</text>
</comment>
<feature type="binding site" evidence="9">
    <location>
        <position position="101"/>
    </location>
    <ligand>
        <name>sn-glycerol 3-phosphate</name>
        <dbReference type="ChEBI" id="CHEBI:57597"/>
    </ligand>
</feature>
<feature type="binding site" evidence="9">
    <location>
        <position position="101"/>
    </location>
    <ligand>
        <name>glycerol</name>
        <dbReference type="ChEBI" id="CHEBI:17754"/>
    </ligand>
</feature>
<dbReference type="InterPro" id="IPR043129">
    <property type="entry name" value="ATPase_NBD"/>
</dbReference>
<evidence type="ECO:0000256" key="9">
    <source>
        <dbReference type="HAMAP-Rule" id="MF_00186"/>
    </source>
</evidence>
<dbReference type="NCBIfam" id="NF000756">
    <property type="entry name" value="PRK00047.1"/>
    <property type="match status" value="1"/>
</dbReference>
<dbReference type="InterPro" id="IPR018485">
    <property type="entry name" value="FGGY_C"/>
</dbReference>
<protein>
    <recommendedName>
        <fullName evidence="9">Glycerol kinase</fullName>
        <ecNumber evidence="9">2.7.1.30</ecNumber>
    </recommendedName>
    <alternativeName>
        <fullName evidence="9">ATP:glycerol 3-phosphotransferase</fullName>
    </alternativeName>
    <alternativeName>
        <fullName evidence="9">Glycerokinase</fullName>
        <shortName evidence="9">GK</shortName>
    </alternativeName>
</protein>
<keyword evidence="7 9" id="KW-0067">ATP-binding</keyword>
<feature type="binding site" evidence="9">
    <location>
        <position position="32"/>
    </location>
    <ligand>
        <name>ATP</name>
        <dbReference type="ChEBI" id="CHEBI:30616"/>
    </ligand>
</feature>
<dbReference type="InterPro" id="IPR005999">
    <property type="entry name" value="Glycerol_kin"/>
</dbReference>
<dbReference type="FunFam" id="3.30.420.40:FF:000007">
    <property type="entry name" value="Glycerol kinase"/>
    <property type="match status" value="1"/>
</dbReference>
<evidence type="ECO:0000256" key="4">
    <source>
        <dbReference type="ARBA" id="ARBA00022741"/>
    </source>
</evidence>
<comment type="pathway">
    <text evidence="1 9">Polyol metabolism; glycerol degradation via glycerol kinase pathway; sn-glycerol 3-phosphate from glycerol: step 1/1.</text>
</comment>
<keyword evidence="5 9" id="KW-0418">Kinase</keyword>
<dbReference type="GO" id="GO:0019563">
    <property type="term" value="P:glycerol catabolic process"/>
    <property type="evidence" value="ECO:0007669"/>
    <property type="project" value="UniProtKB-UniRule"/>
</dbReference>
<comment type="activity regulation">
    <text evidence="9">Inhibited by fructose 1,6-bisphosphate (FBP).</text>
</comment>
<feature type="binding site" evidence="9">
    <location>
        <position position="30"/>
    </location>
    <ligand>
        <name>sn-glycerol 3-phosphate</name>
        <dbReference type="ChEBI" id="CHEBI:57597"/>
    </ligand>
</feature>
<evidence type="ECO:0000256" key="1">
    <source>
        <dbReference type="ARBA" id="ARBA00005190"/>
    </source>
</evidence>
<dbReference type="GO" id="GO:0004370">
    <property type="term" value="F:glycerol kinase activity"/>
    <property type="evidence" value="ECO:0007669"/>
    <property type="project" value="UniProtKB-UniRule"/>
</dbReference>
<dbReference type="PROSITE" id="PS00933">
    <property type="entry name" value="FGGY_KINASES_1"/>
    <property type="match status" value="1"/>
</dbReference>
<dbReference type="PANTHER" id="PTHR10196:SF69">
    <property type="entry name" value="GLYCEROL KINASE"/>
    <property type="match status" value="1"/>
</dbReference>
<evidence type="ECO:0000259" key="11">
    <source>
        <dbReference type="Pfam" id="PF00370"/>
    </source>
</evidence>
<feature type="binding site" evidence="9">
    <location>
        <position position="327"/>
    </location>
    <ligand>
        <name>ADP</name>
        <dbReference type="ChEBI" id="CHEBI:456216"/>
    </ligand>
</feature>
<feature type="binding site" evidence="9">
    <location>
        <position position="30"/>
    </location>
    <ligand>
        <name>ATP</name>
        <dbReference type="ChEBI" id="CHEBI:30616"/>
    </ligand>
</feature>
<feature type="binding site" evidence="9">
    <location>
        <position position="30"/>
    </location>
    <ligand>
        <name>ADP</name>
        <dbReference type="ChEBI" id="CHEBI:456216"/>
    </ligand>
</feature>
<dbReference type="EMBL" id="CP006696">
    <property type="protein sequence ID" value="AIC09927.1"/>
    <property type="molecule type" value="Genomic_DNA"/>
</dbReference>
<feature type="binding site" evidence="9">
    <location>
        <position position="284"/>
    </location>
    <ligand>
        <name>ADP</name>
        <dbReference type="ChEBI" id="CHEBI:456216"/>
    </ligand>
</feature>
<proteinExistence type="inferred from homology"/>
<sequence>MRCTKTTHPVRIENTALMKKKYILAIDQGTTSSRAILFDHKGRITGMAQREFTQIFPQPGWVEHNPRDIMTSVYTTITELLNNTQIDVRAIAGIGITNQRETTVIWDRQTGQPIYNAIVWQSRQTKDICDQLTTAGYQDLVHAKTGLLIDAYFSGTKVKWILDHVENAHTQAARGELAFGTIDTWIIWNLTGGQVHVTDYSNASRTLLYDIHALRWDPDLLTMLDIPAAILPDVRSSSEIYGLTQTPYFHGEQIPIAGIAGDQQAALFGQACFEPGMAKNTYGTGCFMLMQTGKKAVESQNGLLTTIAWGLNGEIEYALEGSIFVAGSVVQWLRDGLRMFGKASDSQAYADRVSDNGGVYVVPAFVGLGAPYWRSDVRGAVFGLTRSTTKEHFVRAALESMAYQTRDVLSAMQADADIELKELRTDGAAITNDFMAQFQSDILAVPVLRSQIAETTALGAAYLAGLATGFWSSREEMTQHWAINRCFKPQMDKEQREHLYAGWKQAVAATLGFRVA</sequence>
<feature type="binding site" evidence="9">
    <location>
        <position position="263"/>
    </location>
    <ligand>
        <name>glycerol</name>
        <dbReference type="ChEBI" id="CHEBI:17754"/>
    </ligand>
</feature>
<organism evidence="13 14">
    <name type="scientific">Xylella fastidiosa subsp. sandyi Ann-1</name>
    <dbReference type="NCBI Taxonomy" id="155920"/>
    <lineage>
        <taxon>Bacteria</taxon>
        <taxon>Pseudomonadati</taxon>
        <taxon>Pseudomonadota</taxon>
        <taxon>Gammaproteobacteria</taxon>
        <taxon>Lysobacterales</taxon>
        <taxon>Lysobacteraceae</taxon>
        <taxon>Xylella</taxon>
    </lineage>
</organism>
<feature type="binding site" evidence="9">
    <location>
        <position position="31"/>
    </location>
    <ligand>
        <name>ATP</name>
        <dbReference type="ChEBI" id="CHEBI:30616"/>
    </ligand>
</feature>
<dbReference type="AlphaFoldDB" id="A0A060HAK6"/>
<evidence type="ECO:0000256" key="8">
    <source>
        <dbReference type="ARBA" id="ARBA00052101"/>
    </source>
</evidence>
<evidence type="ECO:0000256" key="3">
    <source>
        <dbReference type="ARBA" id="ARBA00022679"/>
    </source>
</evidence>
<dbReference type="SUPFAM" id="SSF53067">
    <property type="entry name" value="Actin-like ATPase domain"/>
    <property type="match status" value="2"/>
</dbReference>
<feature type="binding site" evidence="9">
    <location>
        <position position="284"/>
    </location>
    <ligand>
        <name>ATP</name>
        <dbReference type="ChEBI" id="CHEBI:30616"/>
    </ligand>
</feature>
<dbReference type="HAMAP" id="MF_00186">
    <property type="entry name" value="Glycerol_kin"/>
    <property type="match status" value="1"/>
</dbReference>
<dbReference type="InterPro" id="IPR018484">
    <property type="entry name" value="FGGY_N"/>
</dbReference>
<feature type="binding site" evidence="9">
    <location>
        <position position="331"/>
    </location>
    <ligand>
        <name>ATP</name>
        <dbReference type="ChEBI" id="CHEBI:30616"/>
    </ligand>
</feature>
<name>A0A060HAK6_XYLFS</name>
<dbReference type="Gene3D" id="3.30.420.40">
    <property type="match status" value="2"/>
</dbReference>
<dbReference type="FunFam" id="3.30.420.40:FF:000008">
    <property type="entry name" value="Glycerol kinase"/>
    <property type="match status" value="1"/>
</dbReference>
<dbReference type="InterPro" id="IPR000577">
    <property type="entry name" value="Carb_kinase_FGGY"/>
</dbReference>
<feature type="binding site" evidence="9">
    <location>
        <position position="432"/>
    </location>
    <ligand>
        <name>ADP</name>
        <dbReference type="ChEBI" id="CHEBI:456216"/>
    </ligand>
</feature>
<keyword evidence="4 9" id="KW-0547">Nucleotide-binding</keyword>
<evidence type="ECO:0000256" key="7">
    <source>
        <dbReference type="ARBA" id="ARBA00022840"/>
    </source>
</evidence>
<evidence type="ECO:0000259" key="12">
    <source>
        <dbReference type="Pfam" id="PF02782"/>
    </source>
</evidence>
<dbReference type="InterPro" id="IPR018483">
    <property type="entry name" value="Carb_kinase_FGGY_CS"/>
</dbReference>
<comment type="function">
    <text evidence="9">Key enzyme in the regulation of glycerol uptake and metabolism. Catalyzes the phosphorylation of glycerol to yield sn-glycerol 3-phosphate.</text>
</comment>
<dbReference type="Pfam" id="PF02782">
    <property type="entry name" value="FGGY_C"/>
    <property type="match status" value="1"/>
</dbReference>
<evidence type="ECO:0000256" key="10">
    <source>
        <dbReference type="RuleBase" id="RU003733"/>
    </source>
</evidence>
<dbReference type="GO" id="GO:0005829">
    <property type="term" value="C:cytosol"/>
    <property type="evidence" value="ECO:0007669"/>
    <property type="project" value="TreeGrafter"/>
</dbReference>
<dbReference type="NCBIfam" id="TIGR01311">
    <property type="entry name" value="glycerol_kin"/>
    <property type="match status" value="1"/>
</dbReference>
<feature type="domain" description="Carbohydrate kinase FGGY N-terminal" evidence="11">
    <location>
        <begin position="22"/>
        <end position="269"/>
    </location>
</feature>
<accession>A0A060HAK6</accession>
<dbReference type="PANTHER" id="PTHR10196">
    <property type="entry name" value="SUGAR KINASE"/>
    <property type="match status" value="1"/>
</dbReference>
<evidence type="ECO:0000313" key="14">
    <source>
        <dbReference type="Proteomes" id="UP000027215"/>
    </source>
</evidence>
<dbReference type="PIRSF" id="PIRSF000538">
    <property type="entry name" value="GlpK"/>
    <property type="match status" value="1"/>
</dbReference>
<dbReference type="PROSITE" id="PS00445">
    <property type="entry name" value="FGGY_KINASES_2"/>
    <property type="match status" value="1"/>
</dbReference>
<dbReference type="KEGG" id="xfs:D934_06075"/>
<gene>
    <name evidence="9 13" type="primary">glpK</name>
    <name evidence="13" type="ORF">D934_06075</name>
</gene>
<feature type="binding site" evidence="9">
    <location>
        <position position="428"/>
    </location>
    <ligand>
        <name>ADP</name>
        <dbReference type="ChEBI" id="CHEBI:456216"/>
    </ligand>
</feature>
<feature type="binding site" evidence="9">
    <location>
        <position position="262"/>
    </location>
    <ligand>
        <name>glycerol</name>
        <dbReference type="ChEBI" id="CHEBI:17754"/>
    </ligand>
</feature>
<feature type="binding site" evidence="9">
    <location>
        <position position="100"/>
    </location>
    <ligand>
        <name>sn-glycerol 3-phosphate</name>
        <dbReference type="ChEBI" id="CHEBI:57597"/>
    </ligand>
</feature>
<dbReference type="Pfam" id="PF00370">
    <property type="entry name" value="FGGY_N"/>
    <property type="match status" value="1"/>
</dbReference>
<dbReference type="CDD" id="cd07786">
    <property type="entry name" value="FGGY_EcGK_like"/>
    <property type="match status" value="1"/>
</dbReference>
<feature type="binding site" evidence="9">
    <location>
        <position position="327"/>
    </location>
    <ligand>
        <name>ATP</name>
        <dbReference type="ChEBI" id="CHEBI:30616"/>
    </ligand>
</feature>
<evidence type="ECO:0000256" key="6">
    <source>
        <dbReference type="ARBA" id="ARBA00022798"/>
    </source>
</evidence>
<dbReference type="GO" id="GO:0006072">
    <property type="term" value="P:glycerol-3-phosphate metabolic process"/>
    <property type="evidence" value="ECO:0007669"/>
    <property type="project" value="InterPro"/>
</dbReference>
<evidence type="ECO:0000256" key="5">
    <source>
        <dbReference type="ARBA" id="ARBA00022777"/>
    </source>
</evidence>